<dbReference type="Gene3D" id="3.30.1390.10">
    <property type="match status" value="1"/>
</dbReference>
<dbReference type="GeneID" id="17319821"/>
<dbReference type="InterPro" id="IPR003769">
    <property type="entry name" value="ClpS_core"/>
</dbReference>
<dbReference type="OrthoDB" id="5144at2759"/>
<accession>R7Q4R1</accession>
<dbReference type="AlphaFoldDB" id="R7Q4R1"/>
<dbReference type="Proteomes" id="UP000012073">
    <property type="component" value="Unassembled WGS sequence"/>
</dbReference>
<feature type="compositionally biased region" description="Gly residues" evidence="1">
    <location>
        <begin position="118"/>
        <end position="128"/>
    </location>
</feature>
<feature type="domain" description="Adaptor protein ClpS core" evidence="2">
    <location>
        <begin position="148"/>
        <end position="174"/>
    </location>
</feature>
<organism evidence="3 4">
    <name type="scientific">Chondrus crispus</name>
    <name type="common">Carrageen Irish moss</name>
    <name type="synonym">Polymorpha crispa</name>
    <dbReference type="NCBI Taxonomy" id="2769"/>
    <lineage>
        <taxon>Eukaryota</taxon>
        <taxon>Rhodophyta</taxon>
        <taxon>Florideophyceae</taxon>
        <taxon>Rhodymeniophycidae</taxon>
        <taxon>Gigartinales</taxon>
        <taxon>Gigartinaceae</taxon>
        <taxon>Chondrus</taxon>
    </lineage>
</organism>
<feature type="region of interest" description="Disordered" evidence="1">
    <location>
        <begin position="118"/>
        <end position="149"/>
    </location>
</feature>
<dbReference type="Gramene" id="CDF32445">
    <property type="protein sequence ID" value="CDF32445"/>
    <property type="gene ID" value="CHC_T00008120001"/>
</dbReference>
<proteinExistence type="predicted"/>
<evidence type="ECO:0000313" key="3">
    <source>
        <dbReference type="EMBL" id="CDF32445.1"/>
    </source>
</evidence>
<feature type="region of interest" description="Disordered" evidence="1">
    <location>
        <begin position="37"/>
        <end position="59"/>
    </location>
</feature>
<evidence type="ECO:0000259" key="2">
    <source>
        <dbReference type="Pfam" id="PF02617"/>
    </source>
</evidence>
<protein>
    <recommendedName>
        <fullName evidence="2">Adaptor protein ClpS core domain-containing protein</fullName>
    </recommendedName>
</protein>
<evidence type="ECO:0000256" key="1">
    <source>
        <dbReference type="SAM" id="MobiDB-lite"/>
    </source>
</evidence>
<reference evidence="4" key="1">
    <citation type="journal article" date="2013" name="Proc. Natl. Acad. Sci. U.S.A.">
        <title>Genome structure and metabolic features in the red seaweed Chondrus crispus shed light on evolution of the Archaeplastida.</title>
        <authorList>
            <person name="Collen J."/>
            <person name="Porcel B."/>
            <person name="Carre W."/>
            <person name="Ball S.G."/>
            <person name="Chaparro C."/>
            <person name="Tonon T."/>
            <person name="Barbeyron T."/>
            <person name="Michel G."/>
            <person name="Noel B."/>
            <person name="Valentin K."/>
            <person name="Elias M."/>
            <person name="Artiguenave F."/>
            <person name="Arun A."/>
            <person name="Aury J.M."/>
            <person name="Barbosa-Neto J.F."/>
            <person name="Bothwell J.H."/>
            <person name="Bouget F.Y."/>
            <person name="Brillet L."/>
            <person name="Cabello-Hurtado F."/>
            <person name="Capella-Gutierrez S."/>
            <person name="Charrier B."/>
            <person name="Cladiere L."/>
            <person name="Cock J.M."/>
            <person name="Coelho S.M."/>
            <person name="Colleoni C."/>
            <person name="Czjzek M."/>
            <person name="Da Silva C."/>
            <person name="Delage L."/>
            <person name="Denoeud F."/>
            <person name="Deschamps P."/>
            <person name="Dittami S.M."/>
            <person name="Gabaldon T."/>
            <person name="Gachon C.M."/>
            <person name="Groisillier A."/>
            <person name="Herve C."/>
            <person name="Jabbari K."/>
            <person name="Katinka M."/>
            <person name="Kloareg B."/>
            <person name="Kowalczyk N."/>
            <person name="Labadie K."/>
            <person name="Leblanc C."/>
            <person name="Lopez P.J."/>
            <person name="McLachlan D.H."/>
            <person name="Meslet-Cladiere L."/>
            <person name="Moustafa A."/>
            <person name="Nehr Z."/>
            <person name="Nyvall Collen P."/>
            <person name="Panaud O."/>
            <person name="Partensky F."/>
            <person name="Poulain J."/>
            <person name="Rensing S.A."/>
            <person name="Rousvoal S."/>
            <person name="Samson G."/>
            <person name="Symeonidi A."/>
            <person name="Weissenbach J."/>
            <person name="Zambounis A."/>
            <person name="Wincker P."/>
            <person name="Boyen C."/>
        </authorList>
    </citation>
    <scope>NUCLEOTIDE SEQUENCE [LARGE SCALE GENOMIC DNA]</scope>
    <source>
        <strain evidence="4">cv. Stackhouse</strain>
    </source>
</reference>
<gene>
    <name evidence="3" type="ORF">CHC_T00008120001</name>
</gene>
<dbReference type="RefSeq" id="XP_005712110.1">
    <property type="nucleotide sequence ID" value="XM_005712053.1"/>
</dbReference>
<feature type="compositionally biased region" description="Low complexity" evidence="1">
    <location>
        <begin position="37"/>
        <end position="58"/>
    </location>
</feature>
<dbReference type="Pfam" id="PF02617">
    <property type="entry name" value="ClpS"/>
    <property type="match status" value="1"/>
</dbReference>
<dbReference type="KEGG" id="ccp:CHC_T00008120001"/>
<feature type="compositionally biased region" description="Pro residues" evidence="1">
    <location>
        <begin position="12"/>
        <end position="21"/>
    </location>
</feature>
<dbReference type="EMBL" id="HG001495">
    <property type="protein sequence ID" value="CDF32445.1"/>
    <property type="molecule type" value="Genomic_DNA"/>
</dbReference>
<keyword evidence="4" id="KW-1185">Reference proteome</keyword>
<dbReference type="InterPro" id="IPR014719">
    <property type="entry name" value="Ribosomal_bL12_C/ClpS-like"/>
</dbReference>
<dbReference type="GO" id="GO:0030163">
    <property type="term" value="P:protein catabolic process"/>
    <property type="evidence" value="ECO:0007669"/>
    <property type="project" value="InterPro"/>
</dbReference>
<evidence type="ECO:0000313" key="4">
    <source>
        <dbReference type="Proteomes" id="UP000012073"/>
    </source>
</evidence>
<name>R7Q4R1_CHOCR</name>
<sequence>MREICPPCQTAHPPPPPPPPLSHGAIAFSLLQSLSSHLNSPQSPLASAPSPGSIAPAAMNRPRPAFALPTVAVPHLRTSTRLLCSRKPGHPAPCFSVSMMADISKPRPGVGGPKRGPEFGGADKGGGVAVITKPDVKQKTKRKAKTEKEPSWRVLLHNDDVHTFEYVTGAIVKVS</sequence>
<dbReference type="SUPFAM" id="SSF54736">
    <property type="entry name" value="ClpS-like"/>
    <property type="match status" value="1"/>
</dbReference>
<feature type="region of interest" description="Disordered" evidence="1">
    <location>
        <begin position="1"/>
        <end position="23"/>
    </location>
</feature>